<evidence type="ECO:0000313" key="6">
    <source>
        <dbReference type="EMBL" id="CAK7220595.1"/>
    </source>
</evidence>
<reference evidence="6 7" key="1">
    <citation type="submission" date="2024-01" db="EMBL/GenBank/DDBJ databases">
        <authorList>
            <person name="Allen C."/>
            <person name="Tagirdzhanova G."/>
        </authorList>
    </citation>
    <scope>NUCLEOTIDE SEQUENCE [LARGE SCALE GENOMIC DNA]</scope>
</reference>
<comment type="caution">
    <text evidence="6">The sequence shown here is derived from an EMBL/GenBank/DDBJ whole genome shotgun (WGS) entry which is preliminary data.</text>
</comment>
<keyword evidence="3" id="KW-0687">Ribonucleoprotein</keyword>
<dbReference type="PANTHER" id="PTHR11205">
    <property type="entry name" value="RIBOSOMAL PROTEIN S7"/>
    <property type="match status" value="1"/>
</dbReference>
<evidence type="ECO:0000256" key="1">
    <source>
        <dbReference type="ARBA" id="ARBA00007151"/>
    </source>
</evidence>
<dbReference type="Pfam" id="PF00177">
    <property type="entry name" value="Ribosomal_S7"/>
    <property type="match status" value="1"/>
</dbReference>
<dbReference type="EMBL" id="CAWUHD010000036">
    <property type="protein sequence ID" value="CAK7220595.1"/>
    <property type="molecule type" value="Genomic_DNA"/>
</dbReference>
<name>A0ABP0BNE9_9PEZI</name>
<dbReference type="Gene3D" id="1.10.455.10">
    <property type="entry name" value="Ribosomal protein S7 domain"/>
    <property type="match status" value="1"/>
</dbReference>
<evidence type="ECO:0000256" key="4">
    <source>
        <dbReference type="SAM" id="MobiDB-lite"/>
    </source>
</evidence>
<feature type="compositionally biased region" description="Low complexity" evidence="4">
    <location>
        <begin position="70"/>
        <end position="81"/>
    </location>
</feature>
<proteinExistence type="inferred from homology"/>
<dbReference type="InterPro" id="IPR023798">
    <property type="entry name" value="Ribosomal_uS7_dom"/>
</dbReference>
<sequence length="358" mass="38726">MSSSRIAPLWRSSGRCLALRPATTTAARPQAMASPAVTTLIPRWKAVGAFPAAVRGYADDATTRGGDDVSTSSTQSTEAAAPLPTQKPAEQTIESESELAAPEAKKKIVRTPRTPEDLKAMELLKLLAAGNAPYEPHYDGHKFGLNTGVTRASTAGLREGEEAASLAGGLAFPLVGKVQNRYDDLISQVTRLMMRDGKLAKAQREMAIVLNHLRTAPTPKLDPAHPLIPGHPPAAQLPLNPVLYLTLAIDSVAPMIRIMQMSGAAGGGRALPIPLPLARRQRRRAAFMWLLEVVSKKQSRGSGRNMFATRIAEEVVAIVEGRSSLWEKRLQLHKQGTAARINTAVLTEAKVKTRRWRR</sequence>
<dbReference type="InterPro" id="IPR036823">
    <property type="entry name" value="Ribosomal_uS7_dom_sf"/>
</dbReference>
<evidence type="ECO:0000259" key="5">
    <source>
        <dbReference type="Pfam" id="PF00177"/>
    </source>
</evidence>
<keyword evidence="2" id="KW-0689">Ribosomal protein</keyword>
<evidence type="ECO:0000256" key="2">
    <source>
        <dbReference type="ARBA" id="ARBA00022980"/>
    </source>
</evidence>
<gene>
    <name evidence="6" type="ORF">SEUCBS140593_004286</name>
</gene>
<evidence type="ECO:0000313" key="7">
    <source>
        <dbReference type="Proteomes" id="UP001642482"/>
    </source>
</evidence>
<feature type="domain" description="Small ribosomal subunit protein uS7" evidence="5">
    <location>
        <begin position="181"/>
        <end position="340"/>
    </location>
</feature>
<accession>A0ABP0BNE9</accession>
<evidence type="ECO:0000256" key="3">
    <source>
        <dbReference type="ARBA" id="ARBA00023274"/>
    </source>
</evidence>
<keyword evidence="7" id="KW-1185">Reference proteome</keyword>
<dbReference type="SUPFAM" id="SSF47973">
    <property type="entry name" value="Ribosomal protein S7"/>
    <property type="match status" value="1"/>
</dbReference>
<comment type="similarity">
    <text evidence="1">Belongs to the universal ribosomal protein uS7 family.</text>
</comment>
<dbReference type="Proteomes" id="UP001642482">
    <property type="component" value="Unassembled WGS sequence"/>
</dbReference>
<feature type="region of interest" description="Disordered" evidence="4">
    <location>
        <begin position="59"/>
        <end position="107"/>
    </location>
</feature>
<organism evidence="6 7">
    <name type="scientific">Sporothrix eucalyptigena</name>
    <dbReference type="NCBI Taxonomy" id="1812306"/>
    <lineage>
        <taxon>Eukaryota</taxon>
        <taxon>Fungi</taxon>
        <taxon>Dikarya</taxon>
        <taxon>Ascomycota</taxon>
        <taxon>Pezizomycotina</taxon>
        <taxon>Sordariomycetes</taxon>
        <taxon>Sordariomycetidae</taxon>
        <taxon>Ophiostomatales</taxon>
        <taxon>Ophiostomataceae</taxon>
        <taxon>Sporothrix</taxon>
    </lineage>
</organism>
<dbReference type="InterPro" id="IPR000235">
    <property type="entry name" value="Ribosomal_uS7"/>
</dbReference>
<protein>
    <recommendedName>
        <fullName evidence="5">Small ribosomal subunit protein uS7 domain-containing protein</fullName>
    </recommendedName>
</protein>